<evidence type="ECO:0000313" key="1">
    <source>
        <dbReference type="EMBL" id="ESA22966.1"/>
    </source>
</evidence>
<gene>
    <name evidence="1" type="ORF">GLOINDRAFT_91172</name>
</gene>
<sequence length="108" mass="12383">MSIGNTYAKYMVDLETALYCTKDQFLNPNSELDKFFLKYGFGTLDSATGKMFLWSLGHVDSVSTLDFGHLDFILIYSLILNWLKGILNKGMSDKENIDFFNLKFSILE</sequence>
<organism evidence="1">
    <name type="scientific">Rhizophagus irregularis (strain DAOM 181602 / DAOM 197198 / MUCL 43194)</name>
    <name type="common">Arbuscular mycorrhizal fungus</name>
    <name type="synonym">Glomus intraradices</name>
    <dbReference type="NCBI Taxonomy" id="747089"/>
    <lineage>
        <taxon>Eukaryota</taxon>
        <taxon>Fungi</taxon>
        <taxon>Fungi incertae sedis</taxon>
        <taxon>Mucoromycota</taxon>
        <taxon>Glomeromycotina</taxon>
        <taxon>Glomeromycetes</taxon>
        <taxon>Glomerales</taxon>
        <taxon>Glomeraceae</taxon>
        <taxon>Rhizophagus</taxon>
    </lineage>
</organism>
<protein>
    <submittedName>
        <fullName evidence="1">Uncharacterized protein</fullName>
    </submittedName>
</protein>
<reference evidence="1" key="1">
    <citation type="submission" date="2013-07" db="EMBL/GenBank/DDBJ databases">
        <title>The genome of an arbuscular mycorrhizal fungus provides insights into the evolution of the oldest plant symbiosis.</title>
        <authorList>
            <consortium name="DOE Joint Genome Institute"/>
            <person name="Tisserant E."/>
            <person name="Malbreil M."/>
            <person name="Kuo A."/>
            <person name="Kohler A."/>
            <person name="Symeonidi A."/>
            <person name="Balestrini R."/>
            <person name="Charron P."/>
            <person name="Duensing N."/>
            <person name="Frei-dit-Frey N."/>
            <person name="Gianinazzi-Pearson V."/>
            <person name="Gilbert B."/>
            <person name="Handa Y."/>
            <person name="Hijri M."/>
            <person name="Kaul R."/>
            <person name="Kawaguchi M."/>
            <person name="Krajinski F."/>
            <person name="Lammers P."/>
            <person name="Lapierre D."/>
            <person name="Masclaux F.G."/>
            <person name="Murat C."/>
            <person name="Morin E."/>
            <person name="Ndikumana S."/>
            <person name="Pagni M."/>
            <person name="Petitpierre D."/>
            <person name="Requena N."/>
            <person name="Rosikiewicz P."/>
            <person name="Riley R."/>
            <person name="Saito K."/>
            <person name="San Clemente H."/>
            <person name="Shapiro H."/>
            <person name="van Tuinen D."/>
            <person name="Becard G."/>
            <person name="Bonfante P."/>
            <person name="Paszkowski U."/>
            <person name="Shachar-Hill Y."/>
            <person name="Young J.P."/>
            <person name="Sanders I.R."/>
            <person name="Henrissat B."/>
            <person name="Rensing S.A."/>
            <person name="Grigoriev I.V."/>
            <person name="Corradi N."/>
            <person name="Roux C."/>
            <person name="Martin F."/>
        </authorList>
    </citation>
    <scope>NUCLEOTIDE SEQUENCE</scope>
    <source>
        <strain evidence="1">DAOM 197198</strain>
    </source>
</reference>
<name>U9V4X8_RHIID</name>
<dbReference type="AlphaFoldDB" id="U9V4X8"/>
<proteinExistence type="predicted"/>
<accession>U9V4X8</accession>
<dbReference type="EMBL" id="KI275153">
    <property type="protein sequence ID" value="ESA22966.1"/>
    <property type="molecule type" value="Genomic_DNA"/>
</dbReference>
<dbReference type="HOGENOM" id="CLU_2198315_0_0_1"/>